<dbReference type="PIRSF" id="PIRSF021505">
    <property type="entry name" value="O_gly_hdrol"/>
    <property type="match status" value="1"/>
</dbReference>
<dbReference type="InterPro" id="IPR053169">
    <property type="entry name" value="MUG_Protein"/>
</dbReference>
<dbReference type="Pfam" id="PF03663">
    <property type="entry name" value="Glyco_hydro_76"/>
    <property type="match status" value="1"/>
</dbReference>
<evidence type="ECO:0000313" key="2">
    <source>
        <dbReference type="EMBL" id="MFD1718731.1"/>
    </source>
</evidence>
<evidence type="ECO:0000256" key="1">
    <source>
        <dbReference type="SAM" id="SignalP"/>
    </source>
</evidence>
<keyword evidence="2" id="KW-0378">Hydrolase</keyword>
<dbReference type="RefSeq" id="WP_388007595.1">
    <property type="nucleotide sequence ID" value="NZ_JBHUEE010000006.1"/>
</dbReference>
<accession>A0ABW4L571</accession>
<dbReference type="InterPro" id="IPR014512">
    <property type="entry name" value="O_gly_hydro"/>
</dbReference>
<dbReference type="Proteomes" id="UP001597277">
    <property type="component" value="Unassembled WGS sequence"/>
</dbReference>
<sequence>MTPTTTHLTRRRALGAIGAAAVTGALAPAGLASSAHAAAPPSPAPARRWRARAAAGQRGLIHYFGAAWPQVLHNTYPTSPGSDDQFHYWWLAHAVDARLDGHLRTGSRDALADATRLARAIRHRNDGRLVNDYFDDMGWYALALHRLWRIAGRTNHLDDAVALWEEIATEGWNETYGPSVAWRRDQLDYKNAPSNGPFAILSYRLHADTGDGRYLSYADAAVTWLRETLLDPDSALVADGINRLGDGAIDQDWIFTYCQGVWVGALVEAFRVHGDASLLAEATRTATAAVRELGDGGVFRSEGQGDGGLFAGIYYRYVWELLNETGTGGPAAELAAFIRTSTDALWESGNRGGRVLAGPDWTGPASATTDLSTQLSAVMALEVRASLEESAGSR</sequence>
<evidence type="ECO:0000313" key="3">
    <source>
        <dbReference type="Proteomes" id="UP001597277"/>
    </source>
</evidence>
<dbReference type="PROSITE" id="PS51318">
    <property type="entry name" value="TAT"/>
    <property type="match status" value="1"/>
</dbReference>
<dbReference type="Gene3D" id="1.50.10.20">
    <property type="match status" value="1"/>
</dbReference>
<comment type="caution">
    <text evidence="2">The sequence shown here is derived from an EMBL/GenBank/DDBJ whole genome shotgun (WGS) entry which is preliminary data.</text>
</comment>
<keyword evidence="3" id="KW-1185">Reference proteome</keyword>
<dbReference type="PANTHER" id="PTHR47791">
    <property type="entry name" value="MEIOTICALLY UP-REGULATED GENE 191 PROTEIN"/>
    <property type="match status" value="1"/>
</dbReference>
<organism evidence="2 3">
    <name type="scientific">Georgenia deserti</name>
    <dbReference type="NCBI Taxonomy" id="2093781"/>
    <lineage>
        <taxon>Bacteria</taxon>
        <taxon>Bacillati</taxon>
        <taxon>Actinomycetota</taxon>
        <taxon>Actinomycetes</taxon>
        <taxon>Micrococcales</taxon>
        <taxon>Bogoriellaceae</taxon>
        <taxon>Georgenia</taxon>
    </lineage>
</organism>
<dbReference type="InterPro" id="IPR005198">
    <property type="entry name" value="Glyco_hydro_76"/>
</dbReference>
<dbReference type="EMBL" id="JBHUEE010000006">
    <property type="protein sequence ID" value="MFD1718731.1"/>
    <property type="molecule type" value="Genomic_DNA"/>
</dbReference>
<gene>
    <name evidence="2" type="ORF">ACFSE6_12860</name>
</gene>
<dbReference type="PANTHER" id="PTHR47791:SF3">
    <property type="entry name" value="MEIOTICALLY UP-REGULATED GENE 191 PROTEIN"/>
    <property type="match status" value="1"/>
</dbReference>
<name>A0ABW4L571_9MICO</name>
<proteinExistence type="predicted"/>
<keyword evidence="1" id="KW-0732">Signal</keyword>
<dbReference type="InterPro" id="IPR008928">
    <property type="entry name" value="6-hairpin_glycosidase_sf"/>
</dbReference>
<dbReference type="SUPFAM" id="SSF48208">
    <property type="entry name" value="Six-hairpin glycosidases"/>
    <property type="match status" value="1"/>
</dbReference>
<dbReference type="GO" id="GO:0016787">
    <property type="term" value="F:hydrolase activity"/>
    <property type="evidence" value="ECO:0007669"/>
    <property type="project" value="UniProtKB-KW"/>
</dbReference>
<feature type="signal peptide" evidence="1">
    <location>
        <begin position="1"/>
        <end position="37"/>
    </location>
</feature>
<feature type="chain" id="PRO_5045733123" evidence="1">
    <location>
        <begin position="38"/>
        <end position="394"/>
    </location>
</feature>
<reference evidence="3" key="1">
    <citation type="journal article" date="2019" name="Int. J. Syst. Evol. Microbiol.">
        <title>The Global Catalogue of Microorganisms (GCM) 10K type strain sequencing project: providing services to taxonomists for standard genome sequencing and annotation.</title>
        <authorList>
            <consortium name="The Broad Institute Genomics Platform"/>
            <consortium name="The Broad Institute Genome Sequencing Center for Infectious Disease"/>
            <person name="Wu L."/>
            <person name="Ma J."/>
        </authorList>
    </citation>
    <scope>NUCLEOTIDE SEQUENCE [LARGE SCALE GENOMIC DNA]</scope>
    <source>
        <strain evidence="3">JCM 17130</strain>
    </source>
</reference>
<dbReference type="InterPro" id="IPR006311">
    <property type="entry name" value="TAT_signal"/>
</dbReference>
<protein>
    <submittedName>
        <fullName evidence="2">Glycoside hydrolase family 76 protein</fullName>
    </submittedName>
</protein>